<dbReference type="PANTHER" id="PTHR43294:SF21">
    <property type="entry name" value="CATION TRANSPORTING ATPASE"/>
    <property type="match status" value="1"/>
</dbReference>
<reference evidence="12 13" key="1">
    <citation type="submission" date="2015-12" db="EMBL/GenBank/DDBJ databases">
        <title>The genome of Folsomia candida.</title>
        <authorList>
            <person name="Faddeeva A."/>
            <person name="Derks M.F."/>
            <person name="Anvar Y."/>
            <person name="Smit S."/>
            <person name="Van Straalen N."/>
            <person name="Roelofs D."/>
        </authorList>
    </citation>
    <scope>NUCLEOTIDE SEQUENCE [LARGE SCALE GENOMIC DNA]</scope>
    <source>
        <strain evidence="12 13">VU population</strain>
        <tissue evidence="12">Whole body</tissue>
    </source>
</reference>
<dbReference type="EC" id="7.2.2.13" evidence="8"/>
<evidence type="ECO:0000313" key="13">
    <source>
        <dbReference type="Proteomes" id="UP000198287"/>
    </source>
</evidence>
<dbReference type="GO" id="GO:1902600">
    <property type="term" value="P:proton transmembrane transport"/>
    <property type="evidence" value="ECO:0007669"/>
    <property type="project" value="TreeGrafter"/>
</dbReference>
<evidence type="ECO:0000256" key="7">
    <source>
        <dbReference type="ARBA" id="ARBA00038795"/>
    </source>
</evidence>
<feature type="domain" description="Cation-transporting P-type ATPase N-terminal" evidence="11">
    <location>
        <begin position="64"/>
        <end position="138"/>
    </location>
</feature>
<accession>A0A226EU88</accession>
<keyword evidence="3" id="KW-0630">Potassium</keyword>
<dbReference type="SUPFAM" id="SSF81665">
    <property type="entry name" value="Calcium ATPase, transmembrane domain M"/>
    <property type="match status" value="1"/>
</dbReference>
<gene>
    <name evidence="12" type="ORF">Fcan01_05273</name>
</gene>
<dbReference type="GO" id="GO:0036376">
    <property type="term" value="P:sodium ion export across plasma membrane"/>
    <property type="evidence" value="ECO:0007669"/>
    <property type="project" value="TreeGrafter"/>
</dbReference>
<keyword evidence="10" id="KW-1133">Transmembrane helix</keyword>
<feature type="transmembrane region" description="Helical" evidence="10">
    <location>
        <begin position="147"/>
        <end position="167"/>
    </location>
</feature>
<keyword evidence="10" id="KW-0472">Membrane</keyword>
<dbReference type="InterPro" id="IPR059000">
    <property type="entry name" value="ATPase_P-type_domA"/>
</dbReference>
<keyword evidence="10" id="KW-0812">Transmembrane</keyword>
<protein>
    <recommendedName>
        <fullName evidence="8">Na(+)/K(+)-exchanging ATPase</fullName>
        <ecNumber evidence="8">7.2.2.13</ecNumber>
    </recommendedName>
</protein>
<evidence type="ECO:0000256" key="10">
    <source>
        <dbReference type="SAM" id="Phobius"/>
    </source>
</evidence>
<dbReference type="PANTHER" id="PTHR43294">
    <property type="entry name" value="SODIUM/POTASSIUM-TRANSPORTING ATPASE SUBUNIT ALPHA"/>
    <property type="match status" value="1"/>
</dbReference>
<dbReference type="InterPro" id="IPR050510">
    <property type="entry name" value="Cation_transp_ATPase_P-type"/>
</dbReference>
<dbReference type="OMA" id="VANRETH"/>
<evidence type="ECO:0000256" key="5">
    <source>
        <dbReference type="ARBA" id="ARBA00022840"/>
    </source>
</evidence>
<proteinExistence type="predicted"/>
<dbReference type="InterPro" id="IPR023298">
    <property type="entry name" value="ATPase_P-typ_TM_dom_sf"/>
</dbReference>
<dbReference type="OrthoDB" id="158672at2759"/>
<dbReference type="EMBL" id="LNIX01000002">
    <property type="protein sequence ID" value="OXA60186.1"/>
    <property type="molecule type" value="Genomic_DNA"/>
</dbReference>
<dbReference type="Gene3D" id="2.70.150.10">
    <property type="entry name" value="Calcium-transporting ATPase, cytoplasmic transduction domain A"/>
    <property type="match status" value="1"/>
</dbReference>
<name>A0A226EU88_FOLCA</name>
<feature type="transmembrane region" description="Helical" evidence="10">
    <location>
        <begin position="117"/>
        <end position="141"/>
    </location>
</feature>
<feature type="compositionally biased region" description="Polar residues" evidence="9">
    <location>
        <begin position="51"/>
        <end position="61"/>
    </location>
</feature>
<feature type="region of interest" description="Disordered" evidence="9">
    <location>
        <begin position="1"/>
        <end position="62"/>
    </location>
</feature>
<dbReference type="GO" id="GO:1990573">
    <property type="term" value="P:potassium ion import across plasma membrane"/>
    <property type="evidence" value="ECO:0007669"/>
    <property type="project" value="TreeGrafter"/>
</dbReference>
<dbReference type="InterPro" id="IPR004014">
    <property type="entry name" value="ATPase_P-typ_cation-transptr_N"/>
</dbReference>
<dbReference type="GO" id="GO:0005886">
    <property type="term" value="C:plasma membrane"/>
    <property type="evidence" value="ECO:0007669"/>
    <property type="project" value="UniProtKB-SubCell"/>
</dbReference>
<sequence length="297" mass="33344">MTKSKSFNVQQQNDQNNANGRNGFDNPTFRNDLELQEVHHKKNGIEENDPTKPSNDPSQGYDTDDHKVPLDILLKRYGTNVTRGLSDSQVVANRETHGRNELTPPPKPSQVWKFIKAVWGGLNFLLWCCCFLSFLSFGAQYLLPGDVFFLGCSLIVVVHVSGSFSFYQEFKSDRIMESFKNMVPRAAYVHRNGRRIEIAVSQLVVGDIVEVKFGDLIPADIRILECQDFKVDNSSLTGESEPCKRSPECTSENVMETKNMAFFSTNALEGVAKAVVVRVGVNTLMGKCLYNNNYINA</sequence>
<dbReference type="NCBIfam" id="TIGR01494">
    <property type="entry name" value="ATPase_P-type"/>
    <property type="match status" value="1"/>
</dbReference>
<feature type="compositionally biased region" description="Low complexity" evidence="9">
    <location>
        <begin position="8"/>
        <end position="22"/>
    </location>
</feature>
<dbReference type="GO" id="GO:0006883">
    <property type="term" value="P:intracellular sodium ion homeostasis"/>
    <property type="evidence" value="ECO:0007669"/>
    <property type="project" value="TreeGrafter"/>
</dbReference>
<dbReference type="GO" id="GO:0016887">
    <property type="term" value="F:ATP hydrolysis activity"/>
    <property type="evidence" value="ECO:0007669"/>
    <property type="project" value="InterPro"/>
</dbReference>
<comment type="subcellular location">
    <subcellularLocation>
        <location evidence="1">Cell membrane</location>
        <topology evidence="1">Multi-pass membrane protein</topology>
    </subcellularLocation>
</comment>
<evidence type="ECO:0000313" key="12">
    <source>
        <dbReference type="EMBL" id="OXA60186.1"/>
    </source>
</evidence>
<dbReference type="InterPro" id="IPR008250">
    <property type="entry name" value="ATPase_P-typ_transduc_dom_A_sf"/>
</dbReference>
<comment type="function">
    <text evidence="6">This is the catalytic component of the active enzyme, which catalyzes the hydrolysis of ATP coupled with the exchange of sodium and potassium ions across the plasma membrane. This action creates the electrochemical gradient of sodium and potassium ions, providing the energy for active transport of various nutrients.</text>
</comment>
<keyword evidence="3" id="KW-0739">Sodium transport</keyword>
<evidence type="ECO:0000256" key="3">
    <source>
        <dbReference type="ARBA" id="ARBA00022607"/>
    </source>
</evidence>
<dbReference type="SMART" id="SM00831">
    <property type="entry name" value="Cation_ATPase_N"/>
    <property type="match status" value="1"/>
</dbReference>
<dbReference type="Pfam" id="PF00690">
    <property type="entry name" value="Cation_ATPase_N"/>
    <property type="match status" value="1"/>
</dbReference>
<evidence type="ECO:0000256" key="6">
    <source>
        <dbReference type="ARBA" id="ARBA00037422"/>
    </source>
</evidence>
<dbReference type="GO" id="GO:0005391">
    <property type="term" value="F:P-type sodium:potassium-exchanging transporter activity"/>
    <property type="evidence" value="ECO:0007669"/>
    <property type="project" value="UniProtKB-EC"/>
</dbReference>
<keyword evidence="2" id="KW-1003">Cell membrane</keyword>
<evidence type="ECO:0000259" key="11">
    <source>
        <dbReference type="SMART" id="SM00831"/>
    </source>
</evidence>
<comment type="caution">
    <text evidence="12">The sequence shown here is derived from an EMBL/GenBank/DDBJ whole genome shotgun (WGS) entry which is preliminary data.</text>
</comment>
<dbReference type="SUPFAM" id="SSF81653">
    <property type="entry name" value="Calcium ATPase, transduction domain A"/>
    <property type="match status" value="1"/>
</dbReference>
<dbReference type="AlphaFoldDB" id="A0A226EU88"/>
<dbReference type="GO" id="GO:0005524">
    <property type="term" value="F:ATP binding"/>
    <property type="evidence" value="ECO:0007669"/>
    <property type="project" value="UniProtKB-KW"/>
</dbReference>
<evidence type="ECO:0000256" key="1">
    <source>
        <dbReference type="ARBA" id="ARBA00004651"/>
    </source>
</evidence>
<dbReference type="STRING" id="158441.A0A226EU88"/>
<keyword evidence="3" id="KW-0633">Potassium transport</keyword>
<dbReference type="Pfam" id="PF00122">
    <property type="entry name" value="E1-E2_ATPase"/>
    <property type="match status" value="1"/>
</dbReference>
<keyword evidence="3" id="KW-0406">Ion transport</keyword>
<keyword evidence="3" id="KW-0813">Transport</keyword>
<evidence type="ECO:0000256" key="4">
    <source>
        <dbReference type="ARBA" id="ARBA00022741"/>
    </source>
</evidence>
<keyword evidence="13" id="KW-1185">Reference proteome</keyword>
<dbReference type="Proteomes" id="UP000198287">
    <property type="component" value="Unassembled WGS sequence"/>
</dbReference>
<evidence type="ECO:0000256" key="8">
    <source>
        <dbReference type="ARBA" id="ARBA00039096"/>
    </source>
</evidence>
<organism evidence="12 13">
    <name type="scientific">Folsomia candida</name>
    <name type="common">Springtail</name>
    <dbReference type="NCBI Taxonomy" id="158441"/>
    <lineage>
        <taxon>Eukaryota</taxon>
        <taxon>Metazoa</taxon>
        <taxon>Ecdysozoa</taxon>
        <taxon>Arthropoda</taxon>
        <taxon>Hexapoda</taxon>
        <taxon>Collembola</taxon>
        <taxon>Entomobryomorpha</taxon>
        <taxon>Isotomoidea</taxon>
        <taxon>Isotomidae</taxon>
        <taxon>Proisotominae</taxon>
        <taxon>Folsomia</taxon>
    </lineage>
</organism>
<keyword evidence="3" id="KW-0740">Sodium/potassium transport</keyword>
<keyword evidence="5" id="KW-0067">ATP-binding</keyword>
<evidence type="ECO:0000256" key="9">
    <source>
        <dbReference type="SAM" id="MobiDB-lite"/>
    </source>
</evidence>
<evidence type="ECO:0000256" key="2">
    <source>
        <dbReference type="ARBA" id="ARBA00022475"/>
    </source>
</evidence>
<dbReference type="GO" id="GO:0030007">
    <property type="term" value="P:intracellular potassium ion homeostasis"/>
    <property type="evidence" value="ECO:0007669"/>
    <property type="project" value="TreeGrafter"/>
</dbReference>
<dbReference type="Gene3D" id="1.20.1110.10">
    <property type="entry name" value="Calcium-transporting ATPase, transmembrane domain"/>
    <property type="match status" value="1"/>
</dbReference>
<dbReference type="InterPro" id="IPR001757">
    <property type="entry name" value="P_typ_ATPase"/>
</dbReference>
<dbReference type="FunFam" id="2.70.150.10:FF:000003">
    <property type="entry name" value="Sodium/potassium-transporting ATPase subunit alpha"/>
    <property type="match status" value="1"/>
</dbReference>
<keyword evidence="3" id="KW-0915">Sodium</keyword>
<keyword evidence="4" id="KW-0547">Nucleotide-binding</keyword>
<comment type="subunit">
    <text evidence="7">The sodium/potassium-transporting ATPase is composed of a catalytic alpha subunit, an auxiliary non-catalytic beta subunit and an additional regulatory subunit.</text>
</comment>